<dbReference type="InterPro" id="IPR056796">
    <property type="entry name" value="FdhE_C"/>
</dbReference>
<name>A0ABR8S9S4_9BURK</name>
<dbReference type="RefSeq" id="WP_191722625.1">
    <property type="nucleotide sequence ID" value="NZ_JACSQK010000003.1"/>
</dbReference>
<reference evidence="3 4" key="1">
    <citation type="submission" date="2020-08" db="EMBL/GenBank/DDBJ databases">
        <title>A Genomic Blueprint of the Chicken Gut Microbiome.</title>
        <authorList>
            <person name="Gilroy R."/>
            <person name="Ravi A."/>
            <person name="Getino M."/>
            <person name="Pursley I."/>
            <person name="Horton D.L."/>
            <person name="Alikhan N.-F."/>
            <person name="Baker D."/>
            <person name="Gharbi K."/>
            <person name="Hall N."/>
            <person name="Watson M."/>
            <person name="Adriaenssens E.M."/>
            <person name="Foster-Nyarko E."/>
            <person name="Jarju S."/>
            <person name="Secka A."/>
            <person name="Antonio M."/>
            <person name="Oren A."/>
            <person name="Chaudhuri R."/>
            <person name="La Ragione R.M."/>
            <person name="Hildebrand F."/>
            <person name="Pallen M.J."/>
        </authorList>
    </citation>
    <scope>NUCLEOTIDE SEQUENCE [LARGE SCALE GENOMIC DNA]</scope>
    <source>
        <strain evidence="3 4">Sa2CVA6</strain>
    </source>
</reference>
<dbReference type="Proteomes" id="UP000634919">
    <property type="component" value="Unassembled WGS sequence"/>
</dbReference>
<organism evidence="3 4">
    <name type="scientific">Comamonas avium</name>
    <dbReference type="NCBI Taxonomy" id="2762231"/>
    <lineage>
        <taxon>Bacteria</taxon>
        <taxon>Pseudomonadati</taxon>
        <taxon>Pseudomonadota</taxon>
        <taxon>Betaproteobacteria</taxon>
        <taxon>Burkholderiales</taxon>
        <taxon>Comamonadaceae</taxon>
        <taxon>Comamonas</taxon>
    </lineage>
</organism>
<dbReference type="Pfam" id="PF24860">
    <property type="entry name" value="FdhE_C"/>
    <property type="match status" value="1"/>
</dbReference>
<sequence>MGRRLLALLRGDEVPLDSAVPKAGAAQTLWIALSVCWCLASEAAPIKAESCGGCHSYLKAFYLQADHQLELVADDLASLALDAEMEAQDVARSGFNPLMLP</sequence>
<dbReference type="Gene3D" id="3.90.1670.10">
    <property type="entry name" value="FdhE-like domain"/>
    <property type="match status" value="1"/>
</dbReference>
<keyword evidence="1" id="KW-0963">Cytoplasm</keyword>
<gene>
    <name evidence="3" type="primary">fdhE</name>
    <name evidence="3" type="ORF">H9646_07005</name>
</gene>
<evidence type="ECO:0000259" key="2">
    <source>
        <dbReference type="Pfam" id="PF24860"/>
    </source>
</evidence>
<keyword evidence="4" id="KW-1185">Reference proteome</keyword>
<dbReference type="InterPro" id="IPR024064">
    <property type="entry name" value="FdhE-like_sf"/>
</dbReference>
<evidence type="ECO:0000313" key="4">
    <source>
        <dbReference type="Proteomes" id="UP000634919"/>
    </source>
</evidence>
<dbReference type="InterPro" id="IPR006452">
    <property type="entry name" value="Formate_DH_accessory"/>
</dbReference>
<dbReference type="SUPFAM" id="SSF144020">
    <property type="entry name" value="FdhE-like"/>
    <property type="match status" value="1"/>
</dbReference>
<accession>A0ABR8S9S4</accession>
<evidence type="ECO:0000256" key="1">
    <source>
        <dbReference type="ARBA" id="ARBA00022490"/>
    </source>
</evidence>
<proteinExistence type="predicted"/>
<feature type="domain" description="FdhE C-terminal" evidence="2">
    <location>
        <begin position="41"/>
        <end position="99"/>
    </location>
</feature>
<protein>
    <submittedName>
        <fullName evidence="3">Formate dehydrogenase accessory protein FdhE</fullName>
    </submittedName>
</protein>
<dbReference type="PANTHER" id="PTHR37689">
    <property type="entry name" value="PROTEIN FDHE"/>
    <property type="match status" value="1"/>
</dbReference>
<dbReference type="EMBL" id="JACSQK010000003">
    <property type="protein sequence ID" value="MBD7960227.1"/>
    <property type="molecule type" value="Genomic_DNA"/>
</dbReference>
<evidence type="ECO:0000313" key="3">
    <source>
        <dbReference type="EMBL" id="MBD7960227.1"/>
    </source>
</evidence>
<comment type="caution">
    <text evidence="3">The sequence shown here is derived from an EMBL/GenBank/DDBJ whole genome shotgun (WGS) entry which is preliminary data.</text>
</comment>
<dbReference type="PANTHER" id="PTHR37689:SF1">
    <property type="entry name" value="PROTEIN FDHE"/>
    <property type="match status" value="1"/>
</dbReference>